<name>A0A3R8VTY4_9CORY</name>
<feature type="region of interest" description="Disordered" evidence="5">
    <location>
        <begin position="99"/>
        <end position="132"/>
    </location>
</feature>
<dbReference type="Gene3D" id="1.20.1440.100">
    <property type="entry name" value="SG protein - dephosphorylation function"/>
    <property type="match status" value="1"/>
</dbReference>
<dbReference type="PANTHER" id="PTHR43344:SF15">
    <property type="entry name" value="PHOSPHOSERINE PHOSPHATASE SERB1"/>
    <property type="match status" value="1"/>
</dbReference>
<feature type="compositionally biased region" description="Low complexity" evidence="5">
    <location>
        <begin position="114"/>
        <end position="128"/>
    </location>
</feature>
<keyword evidence="4" id="KW-0460">Magnesium</keyword>
<evidence type="ECO:0000256" key="5">
    <source>
        <dbReference type="SAM" id="MobiDB-lite"/>
    </source>
</evidence>
<proteinExistence type="inferred from homology"/>
<evidence type="ECO:0000256" key="4">
    <source>
        <dbReference type="ARBA" id="ARBA00022842"/>
    </source>
</evidence>
<dbReference type="CDD" id="cd02612">
    <property type="entry name" value="HAD_PGPPase"/>
    <property type="match status" value="1"/>
</dbReference>
<comment type="caution">
    <text evidence="7">The sequence shown here is derived from an EMBL/GenBank/DDBJ whole genome shotgun (WGS) entry which is preliminary data.</text>
</comment>
<dbReference type="InterPro" id="IPR050582">
    <property type="entry name" value="HAD-like_SerB"/>
</dbReference>
<gene>
    <name evidence="7" type="ORF">CXF48_06325</name>
</gene>
<evidence type="ECO:0000256" key="3">
    <source>
        <dbReference type="ARBA" id="ARBA00022801"/>
    </source>
</evidence>
<keyword evidence="6" id="KW-1133">Transmembrane helix</keyword>
<dbReference type="InterPro" id="IPR006385">
    <property type="entry name" value="HAD_hydro_SerB1"/>
</dbReference>
<keyword evidence="6" id="KW-0472">Membrane</keyword>
<dbReference type="GO" id="GO:0016787">
    <property type="term" value="F:hydrolase activity"/>
    <property type="evidence" value="ECO:0007669"/>
    <property type="project" value="UniProtKB-KW"/>
</dbReference>
<dbReference type="NCBIfam" id="TIGR01488">
    <property type="entry name" value="HAD-SF-IB"/>
    <property type="match status" value="1"/>
</dbReference>
<organism evidence="7 8">
    <name type="scientific">Corynebacterium bovis</name>
    <dbReference type="NCBI Taxonomy" id="36808"/>
    <lineage>
        <taxon>Bacteria</taxon>
        <taxon>Bacillati</taxon>
        <taxon>Actinomycetota</taxon>
        <taxon>Actinomycetes</taxon>
        <taxon>Mycobacteriales</taxon>
        <taxon>Corynebacteriaceae</taxon>
        <taxon>Corynebacterium</taxon>
    </lineage>
</organism>
<dbReference type="AlphaFoldDB" id="A0A3R8VTY4"/>
<dbReference type="InterPro" id="IPR023214">
    <property type="entry name" value="HAD_sf"/>
</dbReference>
<dbReference type="SUPFAM" id="SSF56784">
    <property type="entry name" value="HAD-like"/>
    <property type="match status" value="1"/>
</dbReference>
<dbReference type="Gene3D" id="3.40.50.1000">
    <property type="entry name" value="HAD superfamily/HAD-like"/>
    <property type="match status" value="1"/>
</dbReference>
<protein>
    <submittedName>
        <fullName evidence="7">HAD-IB family hydrolase</fullName>
    </submittedName>
</protein>
<dbReference type="FunFam" id="3.40.50.1000:FF:000025">
    <property type="entry name" value="HAD hydrolase, family IB"/>
    <property type="match status" value="1"/>
</dbReference>
<feature type="transmembrane region" description="Helical" evidence="6">
    <location>
        <begin position="432"/>
        <end position="454"/>
    </location>
</feature>
<evidence type="ECO:0000256" key="1">
    <source>
        <dbReference type="ARBA" id="ARBA00009184"/>
    </source>
</evidence>
<keyword evidence="3 7" id="KW-0378">Hydrolase</keyword>
<evidence type="ECO:0000256" key="2">
    <source>
        <dbReference type="ARBA" id="ARBA00022723"/>
    </source>
</evidence>
<keyword evidence="2" id="KW-0479">Metal-binding</keyword>
<dbReference type="InterPro" id="IPR036412">
    <property type="entry name" value="HAD-like_sf"/>
</dbReference>
<dbReference type="NCBIfam" id="TIGR01490">
    <property type="entry name" value="HAD-SF-IB-hyp1"/>
    <property type="match status" value="1"/>
</dbReference>
<evidence type="ECO:0000256" key="6">
    <source>
        <dbReference type="SAM" id="Phobius"/>
    </source>
</evidence>
<evidence type="ECO:0000313" key="8">
    <source>
        <dbReference type="Proteomes" id="UP000276526"/>
    </source>
</evidence>
<reference evidence="7 8" key="1">
    <citation type="submission" date="2018-01" db="EMBL/GenBank/DDBJ databases">
        <title>Twenty Corynebacterium bovis Genomes.</title>
        <authorList>
            <person name="Gulvik C.A."/>
        </authorList>
    </citation>
    <scope>NUCLEOTIDE SEQUENCE [LARGE SCALE GENOMIC DNA]</scope>
    <source>
        <strain evidence="7 8">F6900</strain>
    </source>
</reference>
<dbReference type="Proteomes" id="UP000276526">
    <property type="component" value="Unassembled WGS sequence"/>
</dbReference>
<comment type="similarity">
    <text evidence="1">Belongs to the HAD-like hydrolase superfamily. SerB family.</text>
</comment>
<dbReference type="GO" id="GO:0046872">
    <property type="term" value="F:metal ion binding"/>
    <property type="evidence" value="ECO:0007669"/>
    <property type="project" value="UniProtKB-KW"/>
</dbReference>
<dbReference type="Pfam" id="PF12710">
    <property type="entry name" value="HAD"/>
    <property type="match status" value="1"/>
</dbReference>
<dbReference type="RefSeq" id="WP_125173591.1">
    <property type="nucleotide sequence ID" value="NZ_JAPJOD010000119.1"/>
</dbReference>
<accession>A0A3R8VTY4</accession>
<sequence length="464" mass="48817">MSDPRSALTALTGPLTSRARGWWLPVSRGGLRRVLRTTVFRSRGETAQRMAGQASAELALGSLGAGLDALYADVTTGPVVAGSSDLAVVDLTVTGDDGDASAADGDARNDHAGDASAADGTTPAADAPGDVEDVSGEDAAALLAREGYSTDDASFGRLARTYGVEGHELRTGLRTVGGARDAAAGTNRLNTPDPLIPQDAGAAAFFDVDNTLIQGASILLFARGLVRHRFFSVSQVLDFIWMQLKFRVSGQEDLDDVAEGREHALSIVAGRSVAEVTELAEDIWQSRMAGRIFPETRALAEMHLQAGHDVWLVTATPVQLAQIIARELGFTGALGTVAEVRDGVFTGRLVGDILHGAGKRHAVAALAAYEKLDLSRCTAYSDSINDIPMLSMVGTAVAVNPDSRLRETALANGWEVRDYRGVRGIVRRFGPVAAAGALAVGGLGLVGAVTTLSLRRRGRLRRRR</sequence>
<dbReference type="PANTHER" id="PTHR43344">
    <property type="entry name" value="PHOSPHOSERINE PHOSPHATASE"/>
    <property type="match status" value="1"/>
</dbReference>
<dbReference type="EMBL" id="PQNK01000008">
    <property type="protein sequence ID" value="RRO86643.1"/>
    <property type="molecule type" value="Genomic_DNA"/>
</dbReference>
<evidence type="ECO:0000313" key="7">
    <source>
        <dbReference type="EMBL" id="RRO86643.1"/>
    </source>
</evidence>
<keyword evidence="6" id="KW-0812">Transmembrane</keyword>